<name>A0AAD7FZQ8_9AGAR</name>
<proteinExistence type="inferred from homology"/>
<dbReference type="InterPro" id="IPR007855">
    <property type="entry name" value="RDRP"/>
</dbReference>
<keyword evidence="1" id="KW-0696">RNA-directed RNA polymerase</keyword>
<feature type="domain" description="RDRP core" evidence="3">
    <location>
        <begin position="371"/>
        <end position="965"/>
    </location>
</feature>
<dbReference type="GO" id="GO:0003723">
    <property type="term" value="F:RNA binding"/>
    <property type="evidence" value="ECO:0007669"/>
    <property type="project" value="UniProtKB-KW"/>
</dbReference>
<dbReference type="Pfam" id="PF05183">
    <property type="entry name" value="RdRP"/>
    <property type="match status" value="1"/>
</dbReference>
<gene>
    <name evidence="4" type="ORF">FB45DRAFT_1019191</name>
</gene>
<dbReference type="GO" id="GO:0030422">
    <property type="term" value="P:siRNA processing"/>
    <property type="evidence" value="ECO:0007669"/>
    <property type="project" value="TreeGrafter"/>
</dbReference>
<evidence type="ECO:0000313" key="5">
    <source>
        <dbReference type="Proteomes" id="UP001221142"/>
    </source>
</evidence>
<evidence type="ECO:0000313" key="4">
    <source>
        <dbReference type="EMBL" id="KAJ7646908.1"/>
    </source>
</evidence>
<dbReference type="InterPro" id="IPR057596">
    <property type="entry name" value="RDRP_core"/>
</dbReference>
<dbReference type="EMBL" id="JARKIF010000002">
    <property type="protein sequence ID" value="KAJ7646908.1"/>
    <property type="molecule type" value="Genomic_DNA"/>
</dbReference>
<keyword evidence="1" id="KW-0694">RNA-binding</keyword>
<keyword evidence="5" id="KW-1185">Reference proteome</keyword>
<keyword evidence="1" id="KW-0808">Transferase</keyword>
<reference evidence="4" key="1">
    <citation type="submission" date="2023-03" db="EMBL/GenBank/DDBJ databases">
        <title>Massive genome expansion in bonnet fungi (Mycena s.s.) driven by repeated elements and novel gene families across ecological guilds.</title>
        <authorList>
            <consortium name="Lawrence Berkeley National Laboratory"/>
            <person name="Harder C.B."/>
            <person name="Miyauchi S."/>
            <person name="Viragh M."/>
            <person name="Kuo A."/>
            <person name="Thoen E."/>
            <person name="Andreopoulos B."/>
            <person name="Lu D."/>
            <person name="Skrede I."/>
            <person name="Drula E."/>
            <person name="Henrissat B."/>
            <person name="Morin E."/>
            <person name="Kohler A."/>
            <person name="Barry K."/>
            <person name="LaButti K."/>
            <person name="Morin E."/>
            <person name="Salamov A."/>
            <person name="Lipzen A."/>
            <person name="Mereny Z."/>
            <person name="Hegedus B."/>
            <person name="Baldrian P."/>
            <person name="Stursova M."/>
            <person name="Weitz H."/>
            <person name="Taylor A."/>
            <person name="Grigoriev I.V."/>
            <person name="Nagy L.G."/>
            <person name="Martin F."/>
            <person name="Kauserud H."/>
        </authorList>
    </citation>
    <scope>NUCLEOTIDE SEQUENCE</scope>
    <source>
        <strain evidence="4">9284</strain>
    </source>
</reference>
<protein>
    <recommendedName>
        <fullName evidence="1">RNA-dependent RNA polymerase</fullName>
        <ecNumber evidence="1">2.7.7.48</ecNumber>
    </recommendedName>
</protein>
<dbReference type="Proteomes" id="UP001221142">
    <property type="component" value="Unassembled WGS sequence"/>
</dbReference>
<feature type="region of interest" description="Disordered" evidence="2">
    <location>
        <begin position="1076"/>
        <end position="1102"/>
    </location>
</feature>
<dbReference type="PANTHER" id="PTHR23079:SF14">
    <property type="entry name" value="RNA-DEPENDENT RNA POLYMERASE"/>
    <property type="match status" value="1"/>
</dbReference>
<comment type="caution">
    <text evidence="4">The sequence shown here is derived from an EMBL/GenBank/DDBJ whole genome shotgun (WGS) entry which is preliminary data.</text>
</comment>
<sequence>MSDDTEMPASEAQLWDTYSDDTMPAASQNQAEYERVYAEVPDDLWPSTQVYTATSIRTSHGRSGPTSPLDLRFIPNHRLHPATFTFTAKPWATNQRDSPSRIIIFDAASNVFKSSSTAAIPRYHRSSTHITPITPVKTDSGRMNASPHVMPAVVPQRAALVAGSSRNLTGTAHKRPAPPPDYPARKIPRTDSAPVTSSSVKATKPLTSNSTAPPGALAAGKPFSLARMFHGLHGRQLKPFVISHSDEVQKLFDDKEIARGVQWELVRGILMGRWDWEAVKDKVGNLAGTNAKVAPRIDEIMLGSPSHNGSRHEMSLWEELDREAKATAENPGRGLGLMGEFEGKADWYGGQVQCTLRLIHTGENTEPSVRLEALQMTRSTHLARDLGSLSVISLHDDQKGAVIKEWATRKFILCGRTYVALPPKAGKVYMIETDEDHGRTGRRWCGDEHRISFDAYLRRNNPLELNGQQPFAKYSTRFSLYLSTSIPVIEFDAERVILTLLCRRRRMDEGTNPPTETIMTDGCGFINRAAVLKICVQMKYERPPVAFQGRIAGSKGMWLVHPDDESPEPMIWVRDSQRKIRFQADQSLRRSHRIFDLLSAPGPSSSLTLSAQAITILAHNGVPATVFCSLQEQGLKDLIMPLIQWGPGPYAPAYLWNAINTVSKVTRVRLQTLASGASRALGFEKRPFREDEHHEEAVEEGMDLPQNTTVNVLSGEPLTCAEAALQLLQAGFDPLYTPFLSRKIENVIHNAMESYLTRYKIPVKHSFEAYIIPDPTGQLQKGEVFYRSSVDLDTPLRQDVVVGRYPMREPSDMQKVTAVDIPALAQYVDVLVTSIHGDRSLASLLAGGDMDGDEAIIIGDPDIVTPFQNQPFVPVPEGFLETNFERQVKKVADFGQELAKMDVATAQRAFQGEVLAGLVDSFVGRYSYFHDFAVYEHGLDHADTRRIAHMTSTLLDASKTGLQLLDAVHKTDQTQFGGQRPACFGGGRKTKRPRKLGPFVLDSLLKEGGTVKDALLEEFNVVASHVGSKKSPDPDADVREVYIRAKELAKTRPAIAADLKLIKEWMEKLCADYRAKLPTPNQPGVPGSGNKEKDRRKKGPARMSDNMMLPVMQEYRRSIDGKFQHFDERDLDDIKASCAFTLSPSFAVSMAFQNVCELKRRAEIKRGAHNRVTVIDEFKSVGREAKRLLERYGHGAS</sequence>
<dbReference type="PANTHER" id="PTHR23079">
    <property type="entry name" value="RNA-DEPENDENT RNA POLYMERASE"/>
    <property type="match status" value="1"/>
</dbReference>
<evidence type="ECO:0000256" key="1">
    <source>
        <dbReference type="RuleBase" id="RU363098"/>
    </source>
</evidence>
<feature type="region of interest" description="Disordered" evidence="2">
    <location>
        <begin position="1"/>
        <end position="27"/>
    </location>
</feature>
<dbReference type="GO" id="GO:0003968">
    <property type="term" value="F:RNA-directed RNA polymerase activity"/>
    <property type="evidence" value="ECO:0007669"/>
    <property type="project" value="UniProtKB-KW"/>
</dbReference>
<feature type="compositionally biased region" description="Polar residues" evidence="2">
    <location>
        <begin position="193"/>
        <end position="212"/>
    </location>
</feature>
<accession>A0AAD7FZQ8</accession>
<comment type="similarity">
    <text evidence="1">Belongs to the RdRP family.</text>
</comment>
<dbReference type="GO" id="GO:0031380">
    <property type="term" value="C:nuclear RNA-directed RNA polymerase complex"/>
    <property type="evidence" value="ECO:0007669"/>
    <property type="project" value="TreeGrafter"/>
</dbReference>
<comment type="catalytic activity">
    <reaction evidence="1">
        <text>RNA(n) + a ribonucleoside 5'-triphosphate = RNA(n+1) + diphosphate</text>
        <dbReference type="Rhea" id="RHEA:21248"/>
        <dbReference type="Rhea" id="RHEA-COMP:14527"/>
        <dbReference type="Rhea" id="RHEA-COMP:17342"/>
        <dbReference type="ChEBI" id="CHEBI:33019"/>
        <dbReference type="ChEBI" id="CHEBI:61557"/>
        <dbReference type="ChEBI" id="CHEBI:140395"/>
        <dbReference type="EC" id="2.7.7.48"/>
    </reaction>
</comment>
<keyword evidence="1" id="KW-0548">Nucleotidyltransferase</keyword>
<evidence type="ECO:0000259" key="3">
    <source>
        <dbReference type="Pfam" id="PF05183"/>
    </source>
</evidence>
<organism evidence="4 5">
    <name type="scientific">Roridomyces roridus</name>
    <dbReference type="NCBI Taxonomy" id="1738132"/>
    <lineage>
        <taxon>Eukaryota</taxon>
        <taxon>Fungi</taxon>
        <taxon>Dikarya</taxon>
        <taxon>Basidiomycota</taxon>
        <taxon>Agaricomycotina</taxon>
        <taxon>Agaricomycetes</taxon>
        <taxon>Agaricomycetidae</taxon>
        <taxon>Agaricales</taxon>
        <taxon>Marasmiineae</taxon>
        <taxon>Mycenaceae</taxon>
        <taxon>Roridomyces</taxon>
    </lineage>
</organism>
<feature type="region of interest" description="Disordered" evidence="2">
    <location>
        <begin position="167"/>
        <end position="215"/>
    </location>
</feature>
<evidence type="ECO:0000256" key="2">
    <source>
        <dbReference type="SAM" id="MobiDB-lite"/>
    </source>
</evidence>
<dbReference type="EC" id="2.7.7.48" evidence="1"/>
<dbReference type="AlphaFoldDB" id="A0AAD7FZQ8"/>